<accession>A0AB38YCB1</accession>
<gene>
    <name evidence="2" type="ORF">NFC81_09190</name>
</gene>
<reference evidence="2" key="1">
    <citation type="submission" date="2022-07" db="EMBL/GenBank/DDBJ databases">
        <title>Complete genome sequence of Salinispirillum sp. LH10-3-1 capable of multiple carbohydrate inversion isolated from a soda lake.</title>
        <authorList>
            <person name="Liu J."/>
            <person name="Zhai Y."/>
            <person name="Zhang H."/>
            <person name="Yang H."/>
            <person name="Qu J."/>
            <person name="Li J."/>
        </authorList>
    </citation>
    <scope>NUCLEOTIDE SEQUENCE</scope>
    <source>
        <strain evidence="2">LH 10-3-1</strain>
    </source>
</reference>
<evidence type="ECO:0000256" key="1">
    <source>
        <dbReference type="SAM" id="MobiDB-lite"/>
    </source>
</evidence>
<feature type="region of interest" description="Disordered" evidence="1">
    <location>
        <begin position="108"/>
        <end position="168"/>
    </location>
</feature>
<protein>
    <submittedName>
        <fullName evidence="2">Phage replisome organizer N-terminal domain-containing protein</fullName>
    </submittedName>
</protein>
<name>A0AB38YCB1_9GAMM</name>
<organism evidence="2">
    <name type="scientific">Salinispirillum sp. LH 10-3-1</name>
    <dbReference type="NCBI Taxonomy" id="2952525"/>
    <lineage>
        <taxon>Bacteria</taxon>
        <taxon>Pseudomonadati</taxon>
        <taxon>Pseudomonadota</taxon>
        <taxon>Gammaproteobacteria</taxon>
        <taxon>Oceanospirillales</taxon>
        <taxon>Saccharospirillaceae</taxon>
        <taxon>Salinispirillum</taxon>
    </lineage>
</organism>
<sequence length="293" mass="33198">MAANPWLRLYAEFATDPKVQMLSEADQRRFIMLLCLRCSNDGVTLQDDEIAFQLRISNEDWSATKDTLIAKNLIDDDAMPTAWNKRQFVSDSSAERVAAYRARKKRACNVTVTPPDTDTESDTDIKNPPLSPQGEPTPEETDQQEILPLTGTKPDKPKKPSSRKTRLPEDFALTVERRTRALSYWQGHGRPDLKPETEFHKFTNHHRANGKTMANWDAAWTTWYTNAVEFTKPNYGSAGGFHAAHQPVDTSAAGRVRANVARERAAEQQRFRPEQNSDFVGNDVVDVWPPLDQ</sequence>
<evidence type="ECO:0000313" key="2">
    <source>
        <dbReference type="EMBL" id="WLD56905.1"/>
    </source>
</evidence>
<proteinExistence type="predicted"/>
<dbReference type="AlphaFoldDB" id="A0AB38YCB1"/>
<dbReference type="RefSeq" id="WP_304994190.1">
    <property type="nucleotide sequence ID" value="NZ_CP101717.1"/>
</dbReference>
<dbReference type="EMBL" id="CP101717">
    <property type="protein sequence ID" value="WLD56905.1"/>
    <property type="molecule type" value="Genomic_DNA"/>
</dbReference>